<accession>A0A5B7D208</accession>
<dbReference type="EMBL" id="VSRR010000448">
    <property type="protein sequence ID" value="MPC15690.1"/>
    <property type="molecule type" value="Genomic_DNA"/>
</dbReference>
<dbReference type="AlphaFoldDB" id="A0A5B7D208"/>
<evidence type="ECO:0000256" key="1">
    <source>
        <dbReference type="SAM" id="MobiDB-lite"/>
    </source>
</evidence>
<feature type="region of interest" description="Disordered" evidence="1">
    <location>
        <begin position="56"/>
        <end position="290"/>
    </location>
</feature>
<evidence type="ECO:0000313" key="2">
    <source>
        <dbReference type="EMBL" id="MPC15690.1"/>
    </source>
</evidence>
<name>A0A5B7D208_PORTR</name>
<dbReference type="OrthoDB" id="6376794at2759"/>
<gene>
    <name evidence="2" type="ORF">E2C01_008489</name>
</gene>
<feature type="region of interest" description="Disordered" evidence="1">
    <location>
        <begin position="12"/>
        <end position="44"/>
    </location>
</feature>
<comment type="caution">
    <text evidence="2">The sequence shown here is derived from an EMBL/GenBank/DDBJ whole genome shotgun (WGS) entry which is preliminary data.</text>
</comment>
<feature type="compositionally biased region" description="Acidic residues" evidence="1">
    <location>
        <begin position="281"/>
        <end position="290"/>
    </location>
</feature>
<evidence type="ECO:0000313" key="3">
    <source>
        <dbReference type="Proteomes" id="UP000324222"/>
    </source>
</evidence>
<feature type="compositionally biased region" description="Polar residues" evidence="1">
    <location>
        <begin position="132"/>
        <end position="147"/>
    </location>
</feature>
<feature type="compositionally biased region" description="Low complexity" evidence="1">
    <location>
        <begin position="101"/>
        <end position="131"/>
    </location>
</feature>
<feature type="compositionally biased region" description="Polar residues" evidence="1">
    <location>
        <begin position="246"/>
        <end position="262"/>
    </location>
</feature>
<feature type="compositionally biased region" description="Basic and acidic residues" evidence="1">
    <location>
        <begin position="230"/>
        <end position="245"/>
    </location>
</feature>
<organism evidence="2 3">
    <name type="scientific">Portunus trituberculatus</name>
    <name type="common">Swimming crab</name>
    <name type="synonym">Neptunus trituberculatus</name>
    <dbReference type="NCBI Taxonomy" id="210409"/>
    <lineage>
        <taxon>Eukaryota</taxon>
        <taxon>Metazoa</taxon>
        <taxon>Ecdysozoa</taxon>
        <taxon>Arthropoda</taxon>
        <taxon>Crustacea</taxon>
        <taxon>Multicrustacea</taxon>
        <taxon>Malacostraca</taxon>
        <taxon>Eumalacostraca</taxon>
        <taxon>Eucarida</taxon>
        <taxon>Decapoda</taxon>
        <taxon>Pleocyemata</taxon>
        <taxon>Brachyura</taxon>
        <taxon>Eubrachyura</taxon>
        <taxon>Portunoidea</taxon>
        <taxon>Portunidae</taxon>
        <taxon>Portuninae</taxon>
        <taxon>Portunus</taxon>
    </lineage>
</organism>
<feature type="compositionally biased region" description="Low complexity" evidence="1">
    <location>
        <begin position="179"/>
        <end position="206"/>
    </location>
</feature>
<keyword evidence="3" id="KW-1185">Reference proteome</keyword>
<dbReference type="Proteomes" id="UP000324222">
    <property type="component" value="Unassembled WGS sequence"/>
</dbReference>
<sequence length="290" mass="31314">MIVCAGVCFSVEGEHPSSSTAPVEQMPLTLYDSQSAPPPPPYEMVLDLKRRDVQLTREIHDLEEEEESRERARSAGEELEDTVNSTRSRIRNLLGRMRPRSSSGSESSQACQEGSGRAASSSPSSPSSSSSGLFTISRESLPQQDYYAQQAAVPSPSEAAVQHQGSLVRRYPAGPPSEPDSSSHSDYSSLLVSSLSSSSRSLVTPPSQAPMELVPTSPLEGEIITPEPQEPGHGREQQNGHERPSTCHSVLSRPTTSISTRTLPPPEDLIRKTSLPGALLEQEDDRVEVS</sequence>
<protein>
    <submittedName>
        <fullName evidence="2">Uncharacterized protein</fullName>
    </submittedName>
</protein>
<reference evidence="2 3" key="1">
    <citation type="submission" date="2019-05" db="EMBL/GenBank/DDBJ databases">
        <title>Another draft genome of Portunus trituberculatus and its Hox gene families provides insights of decapod evolution.</title>
        <authorList>
            <person name="Jeong J.-H."/>
            <person name="Song I."/>
            <person name="Kim S."/>
            <person name="Choi T."/>
            <person name="Kim D."/>
            <person name="Ryu S."/>
            <person name="Kim W."/>
        </authorList>
    </citation>
    <scope>NUCLEOTIDE SEQUENCE [LARGE SCALE GENOMIC DNA]</scope>
    <source>
        <tissue evidence="2">Muscle</tissue>
    </source>
</reference>
<proteinExistence type="predicted"/>